<reference evidence="1 2" key="1">
    <citation type="submission" date="2018-08" db="EMBL/GenBank/DDBJ databases">
        <title>A genome reference for cultivated species of the human gut microbiota.</title>
        <authorList>
            <person name="Zou Y."/>
            <person name="Xue W."/>
            <person name="Luo G."/>
        </authorList>
    </citation>
    <scope>NUCLEOTIDE SEQUENCE [LARGE SCALE GENOMIC DNA]</scope>
    <source>
        <strain evidence="1 2">OM08-14</strain>
    </source>
</reference>
<proteinExistence type="predicted"/>
<organism evidence="1 2">
    <name type="scientific">Phocaeicola plebeius</name>
    <dbReference type="NCBI Taxonomy" id="310297"/>
    <lineage>
        <taxon>Bacteria</taxon>
        <taxon>Pseudomonadati</taxon>
        <taxon>Bacteroidota</taxon>
        <taxon>Bacteroidia</taxon>
        <taxon>Bacteroidales</taxon>
        <taxon>Bacteroidaceae</taxon>
        <taxon>Phocaeicola</taxon>
    </lineage>
</organism>
<dbReference type="Proteomes" id="UP000260780">
    <property type="component" value="Unassembled WGS sequence"/>
</dbReference>
<name>A0A3E4WH92_9BACT</name>
<dbReference type="AlphaFoldDB" id="A0A3E4WH92"/>
<evidence type="ECO:0000313" key="1">
    <source>
        <dbReference type="EMBL" id="RGM41601.1"/>
    </source>
</evidence>
<comment type="caution">
    <text evidence="1">The sequence shown here is derived from an EMBL/GenBank/DDBJ whole genome shotgun (WGS) entry which is preliminary data.</text>
</comment>
<gene>
    <name evidence="1" type="ORF">DXC17_04630</name>
</gene>
<dbReference type="EMBL" id="QSTF01000007">
    <property type="protein sequence ID" value="RGM41601.1"/>
    <property type="molecule type" value="Genomic_DNA"/>
</dbReference>
<accession>A0A3E4WH92</accession>
<protein>
    <submittedName>
        <fullName evidence="1">Uncharacterized protein</fullName>
    </submittedName>
</protein>
<sequence>MSLLIKETQLQRIIRKTGRKPIQCKCKLCKQQCHTPCLGTPQDVLRLIEAGYKDRLAATEWYVGILMGVVDMPVPMIQAKQEGDWCTFYKDGLCELHDSGLKPTEGKLSHHSIRIDNFKASKSIAWNVAKEWLNEENAECIEKICEALQ</sequence>
<evidence type="ECO:0000313" key="2">
    <source>
        <dbReference type="Proteomes" id="UP000260780"/>
    </source>
</evidence>
<dbReference type="RefSeq" id="WP_117747511.1">
    <property type="nucleotide sequence ID" value="NZ_DAWDLV010000009.1"/>
</dbReference>